<evidence type="ECO:0000313" key="1">
    <source>
        <dbReference type="EMBL" id="KAG8535089.1"/>
    </source>
</evidence>
<dbReference type="AlphaFoldDB" id="A0AAV6YC50"/>
<evidence type="ECO:0000313" key="2">
    <source>
        <dbReference type="Proteomes" id="UP000824782"/>
    </source>
</evidence>
<name>A0AAV6YC50_ENGPU</name>
<comment type="caution">
    <text evidence="1">The sequence shown here is derived from an EMBL/GenBank/DDBJ whole genome shotgun (WGS) entry which is preliminary data.</text>
</comment>
<gene>
    <name evidence="1" type="ORF">GDO81_029463</name>
</gene>
<protein>
    <submittedName>
        <fullName evidence="1">Uncharacterized protein</fullName>
    </submittedName>
</protein>
<accession>A0AAV6YC50</accession>
<dbReference type="Proteomes" id="UP000824782">
    <property type="component" value="Unassembled WGS sequence"/>
</dbReference>
<keyword evidence="2" id="KW-1185">Reference proteome</keyword>
<organism evidence="1 2">
    <name type="scientific">Engystomops pustulosus</name>
    <name type="common">Tungara frog</name>
    <name type="synonym">Physalaemus pustulosus</name>
    <dbReference type="NCBI Taxonomy" id="76066"/>
    <lineage>
        <taxon>Eukaryota</taxon>
        <taxon>Metazoa</taxon>
        <taxon>Chordata</taxon>
        <taxon>Craniata</taxon>
        <taxon>Vertebrata</taxon>
        <taxon>Euteleostomi</taxon>
        <taxon>Amphibia</taxon>
        <taxon>Batrachia</taxon>
        <taxon>Anura</taxon>
        <taxon>Neobatrachia</taxon>
        <taxon>Hyloidea</taxon>
        <taxon>Leptodactylidae</taxon>
        <taxon>Leiuperinae</taxon>
        <taxon>Engystomops</taxon>
    </lineage>
</organism>
<reference evidence="1" key="1">
    <citation type="thesis" date="2020" institute="ProQuest LLC" country="789 East Eisenhower Parkway, Ann Arbor, MI, USA">
        <title>Comparative Genomics and Chromosome Evolution.</title>
        <authorList>
            <person name="Mudd A.B."/>
        </authorList>
    </citation>
    <scope>NUCLEOTIDE SEQUENCE</scope>
    <source>
        <strain evidence="1">237g6f4</strain>
        <tissue evidence="1">Blood</tissue>
    </source>
</reference>
<sequence length="134" mass="14484">MPRTRTTSWQKRRTDCRELRSSCLTTMSPLPPISSRSSLAASSALSGSLHARMTRAWSRSSSAAVARPMPQLAPVMITVFPRIRAEAAVRALLLLMSLRATRMSPPPNATAAATISAEEPPAMMDEGRALAAMY</sequence>
<proteinExistence type="predicted"/>
<dbReference type="EMBL" id="WNYA01078879">
    <property type="protein sequence ID" value="KAG8535089.1"/>
    <property type="molecule type" value="Genomic_DNA"/>
</dbReference>